<dbReference type="InterPro" id="IPR009078">
    <property type="entry name" value="Ferritin-like_SF"/>
</dbReference>
<protein>
    <submittedName>
        <fullName evidence="3">Rubrerythrin family protein</fullName>
    </submittedName>
</protein>
<dbReference type="SUPFAM" id="SSF47240">
    <property type="entry name" value="Ferritin-like"/>
    <property type="match status" value="1"/>
</dbReference>
<feature type="domain" description="Ferritin-like diiron" evidence="2">
    <location>
        <begin position="8"/>
        <end position="140"/>
    </location>
</feature>
<dbReference type="RefSeq" id="WP_197660620.1">
    <property type="nucleotide sequence ID" value="NZ_JAEAGR010000004.1"/>
</dbReference>
<dbReference type="GO" id="GO:0016491">
    <property type="term" value="F:oxidoreductase activity"/>
    <property type="evidence" value="ECO:0007669"/>
    <property type="project" value="InterPro"/>
</dbReference>
<dbReference type="Pfam" id="PF02915">
    <property type="entry name" value="Rubrerythrin"/>
    <property type="match status" value="2"/>
</dbReference>
<organism evidence="3 4">
    <name type="scientific">Mobilitalea sibirica</name>
    <dbReference type="NCBI Taxonomy" id="1462919"/>
    <lineage>
        <taxon>Bacteria</taxon>
        <taxon>Bacillati</taxon>
        <taxon>Bacillota</taxon>
        <taxon>Clostridia</taxon>
        <taxon>Lachnospirales</taxon>
        <taxon>Lachnospiraceae</taxon>
        <taxon>Mobilitalea</taxon>
    </lineage>
</organism>
<evidence type="ECO:0000259" key="2">
    <source>
        <dbReference type="PROSITE" id="PS50905"/>
    </source>
</evidence>
<dbReference type="EMBL" id="JAEAGR010000004">
    <property type="protein sequence ID" value="MBH1940398.1"/>
    <property type="molecule type" value="Genomic_DNA"/>
</dbReference>
<proteinExistence type="predicted"/>
<dbReference type="PANTHER" id="PTHR43865">
    <property type="entry name" value="RUBRERYTHRIN-RELATED"/>
    <property type="match status" value="1"/>
</dbReference>
<dbReference type="PANTHER" id="PTHR43865:SF1">
    <property type="entry name" value="RUBRERYTHRIN-RELATED"/>
    <property type="match status" value="1"/>
</dbReference>
<dbReference type="AlphaFoldDB" id="A0A8J7KZK8"/>
<evidence type="ECO:0000256" key="1">
    <source>
        <dbReference type="ARBA" id="ARBA00001965"/>
    </source>
</evidence>
<reference evidence="3" key="1">
    <citation type="submission" date="2020-12" db="EMBL/GenBank/DDBJ databases">
        <title>M. sibirica DSM 26468T genome.</title>
        <authorList>
            <person name="Thieme N."/>
            <person name="Rettenmaier R."/>
            <person name="Zverlov V."/>
            <person name="Liebl W."/>
        </authorList>
    </citation>
    <scope>NUCLEOTIDE SEQUENCE</scope>
    <source>
        <strain evidence="3">DSM 26468</strain>
    </source>
</reference>
<dbReference type="Gene3D" id="2.20.28.10">
    <property type="match status" value="1"/>
</dbReference>
<comment type="caution">
    <text evidence="3">The sequence shown here is derived from an EMBL/GenBank/DDBJ whole genome shotgun (WGS) entry which is preliminary data.</text>
</comment>
<evidence type="ECO:0000313" key="3">
    <source>
        <dbReference type="EMBL" id="MBH1940398.1"/>
    </source>
</evidence>
<dbReference type="Gene3D" id="1.20.1260.10">
    <property type="match status" value="1"/>
</dbReference>
<dbReference type="InterPro" id="IPR003251">
    <property type="entry name" value="Rr_diiron-bd_dom"/>
</dbReference>
<name>A0A8J7KZK8_9FIRM</name>
<gene>
    <name evidence="3" type="ORF">I5677_05740</name>
</gene>
<keyword evidence="4" id="KW-1185">Reference proteome</keyword>
<accession>A0A8J7KZK8</accession>
<dbReference type="InterPro" id="IPR009040">
    <property type="entry name" value="Ferritin-like_diiron"/>
</dbReference>
<comment type="cofactor">
    <cofactor evidence="1">
        <name>Fe(3+)</name>
        <dbReference type="ChEBI" id="CHEBI:29034"/>
    </cofactor>
</comment>
<dbReference type="InterPro" id="IPR012347">
    <property type="entry name" value="Ferritin-like"/>
</dbReference>
<dbReference type="CDD" id="cd01041">
    <property type="entry name" value="Rubrerythrin"/>
    <property type="match status" value="1"/>
</dbReference>
<dbReference type="Proteomes" id="UP000623269">
    <property type="component" value="Unassembled WGS sequence"/>
</dbReference>
<dbReference type="PROSITE" id="PS50905">
    <property type="entry name" value="FERRITIN_LIKE"/>
    <property type="match status" value="1"/>
</dbReference>
<dbReference type="InterPro" id="IPR052364">
    <property type="entry name" value="Rubrerythrin"/>
</dbReference>
<dbReference type="SUPFAM" id="SSF57802">
    <property type="entry name" value="Rubredoxin-like"/>
    <property type="match status" value="1"/>
</dbReference>
<evidence type="ECO:0000313" key="4">
    <source>
        <dbReference type="Proteomes" id="UP000623269"/>
    </source>
</evidence>
<sequence>MDQMYDNEFYNSNTYANIKDAFQEEASAYTRYKIYAMRAREEGFMQIGDIMDETARNEKVHASIWLKLLEGNETPSTYENLRTAYTIENHEWSIKYLEYALEARREGYPHIAERFEQVAAVERHHDSRMRKLAFNIEHDITFCKKNTNLWVCHNCGNVQYDLSAPCLCPVCGCSRAFYEIYRENY</sequence>
<dbReference type="GO" id="GO:0046872">
    <property type="term" value="F:metal ion binding"/>
    <property type="evidence" value="ECO:0007669"/>
    <property type="project" value="InterPro"/>
</dbReference>